<reference evidence="1" key="1">
    <citation type="journal article" date="2022" name="G3 (Bethesda)">
        <title>High quality genome of the basidiomycete yeast Dioszegia hungarica PDD-24b-2 isolated from cloud water.</title>
        <authorList>
            <person name="Jarrige D."/>
            <person name="Haridas S."/>
            <person name="Bleykasten-Grosshans C."/>
            <person name="Joly M."/>
            <person name="Nadalig T."/>
            <person name="Sancelme M."/>
            <person name="Vuilleumier S."/>
            <person name="Grigoriev I.V."/>
            <person name="Amato P."/>
            <person name="Bringel F."/>
        </authorList>
    </citation>
    <scope>NUCLEOTIDE SEQUENCE</scope>
    <source>
        <strain evidence="1">PDD-24b-2</strain>
    </source>
</reference>
<proteinExistence type="predicted"/>
<protein>
    <submittedName>
        <fullName evidence="1">Uncharacterized protein</fullName>
    </submittedName>
</protein>
<dbReference type="AlphaFoldDB" id="A0AA38H6C1"/>
<sequence>MLRLPSSILPYAPSYATESAGLTTSKEAYVLFLPSVTHEEYLLGVRVLLFGYKYDHDTRDPSRDVVVMTTPQVPLEVEELLRSEGAIISRNDLITSIPMLGDTYLDAGFLLVRPDRKKFEELLLVRDFAGLLGDMEQALLNKYFRKDGPHPWTTLRRPWVKAAPDKTDLMAPNPPMLHGMCWAEECDWELRSLWHKKLGKMLGFHAARRQKEEEGQRDL</sequence>
<dbReference type="Proteomes" id="UP001164286">
    <property type="component" value="Unassembled WGS sequence"/>
</dbReference>
<evidence type="ECO:0000313" key="1">
    <source>
        <dbReference type="EMBL" id="KAI9634642.1"/>
    </source>
</evidence>
<organism evidence="1 2">
    <name type="scientific">Dioszegia hungarica</name>
    <dbReference type="NCBI Taxonomy" id="4972"/>
    <lineage>
        <taxon>Eukaryota</taxon>
        <taxon>Fungi</taxon>
        <taxon>Dikarya</taxon>
        <taxon>Basidiomycota</taxon>
        <taxon>Agaricomycotina</taxon>
        <taxon>Tremellomycetes</taxon>
        <taxon>Tremellales</taxon>
        <taxon>Bulleribasidiaceae</taxon>
        <taxon>Dioszegia</taxon>
    </lineage>
</organism>
<accession>A0AA38H6C1</accession>
<dbReference type="RefSeq" id="XP_052944419.1">
    <property type="nucleotide sequence ID" value="XM_053089684.1"/>
</dbReference>
<gene>
    <name evidence="1" type="ORF">MKK02DRAFT_37521</name>
</gene>
<keyword evidence="2" id="KW-1185">Reference proteome</keyword>
<comment type="caution">
    <text evidence="1">The sequence shown here is derived from an EMBL/GenBank/DDBJ whole genome shotgun (WGS) entry which is preliminary data.</text>
</comment>
<name>A0AA38H6C1_9TREE</name>
<dbReference type="EMBL" id="JAKWFO010000006">
    <property type="protein sequence ID" value="KAI9634642.1"/>
    <property type="molecule type" value="Genomic_DNA"/>
</dbReference>
<dbReference type="GeneID" id="77728889"/>
<evidence type="ECO:0000313" key="2">
    <source>
        <dbReference type="Proteomes" id="UP001164286"/>
    </source>
</evidence>